<name>A0AAC8UAY7_HAEDC</name>
<evidence type="ECO:0000313" key="7">
    <source>
        <dbReference type="Proteomes" id="UP000060132"/>
    </source>
</evidence>
<gene>
    <name evidence="6" type="ORF">RZ57_00060</name>
</gene>
<dbReference type="GO" id="GO:0016020">
    <property type="term" value="C:membrane"/>
    <property type="evidence" value="ECO:0007669"/>
    <property type="project" value="UniProtKB-SubCell"/>
</dbReference>
<dbReference type="Proteomes" id="UP000060132">
    <property type="component" value="Chromosome"/>
</dbReference>
<sequence length="70" mass="7815">MVVLLLCLSFRAIKISRDALKLEARFRGFFAFGVAIWVFLQGSVNLGVASGALPTKGLEINYFKLFYEVV</sequence>
<comment type="subcellular location">
    <subcellularLocation>
        <location evidence="1">Membrane</location>
        <topology evidence="1">Multi-pass membrane protein</topology>
    </subcellularLocation>
</comment>
<dbReference type="GO" id="GO:0008360">
    <property type="term" value="P:regulation of cell shape"/>
    <property type="evidence" value="ECO:0007669"/>
    <property type="project" value="UniProtKB-KW"/>
</dbReference>
<reference evidence="6 7" key="1">
    <citation type="journal article" date="2015" name="PLoS Negl. Trop. Dis.">
        <title>Haemophilus ducreyi Cutaneous Ulcer Strains Are Nearly Identical to Class I Genital Ulcer Strains.</title>
        <authorList>
            <person name="Gangaiah D."/>
            <person name="Webb K.M."/>
            <person name="Humphreys T.L."/>
            <person name="Fortney K.R."/>
            <person name="Toh E."/>
            <person name="Tai A."/>
            <person name="Katz S.S."/>
            <person name="Pillay A."/>
            <person name="Chen C.Y."/>
            <person name="Roberts S.A."/>
            <person name="Munson R.S.Jr."/>
            <person name="Spinola S.M."/>
        </authorList>
    </citation>
    <scope>NUCLEOTIDE SEQUENCE [LARGE SCALE GENOMIC DNA]</scope>
    <source>
        <strain evidence="7">CLU2</strain>
    </source>
</reference>
<dbReference type="AlphaFoldDB" id="A0AAC8UAY7"/>
<dbReference type="GO" id="GO:0051301">
    <property type="term" value="P:cell division"/>
    <property type="evidence" value="ECO:0007669"/>
    <property type="project" value="InterPro"/>
</dbReference>
<evidence type="ECO:0000256" key="3">
    <source>
        <dbReference type="ARBA" id="ARBA00022960"/>
    </source>
</evidence>
<evidence type="ECO:0000256" key="5">
    <source>
        <dbReference type="ARBA" id="ARBA00023136"/>
    </source>
</evidence>
<keyword evidence="4" id="KW-1133">Transmembrane helix</keyword>
<accession>A0AAC8UAY7</accession>
<evidence type="ECO:0000313" key="6">
    <source>
        <dbReference type="EMBL" id="AKO31658.1"/>
    </source>
</evidence>
<evidence type="ECO:0000256" key="4">
    <source>
        <dbReference type="ARBA" id="ARBA00022989"/>
    </source>
</evidence>
<dbReference type="InterPro" id="IPR001182">
    <property type="entry name" value="FtsW/RodA"/>
</dbReference>
<protein>
    <submittedName>
        <fullName evidence="6">Uncharacterized protein</fullName>
    </submittedName>
</protein>
<evidence type="ECO:0000256" key="2">
    <source>
        <dbReference type="ARBA" id="ARBA00022692"/>
    </source>
</evidence>
<keyword evidence="5" id="KW-0472">Membrane</keyword>
<dbReference type="EMBL" id="CP011219">
    <property type="protein sequence ID" value="AKO31658.1"/>
    <property type="molecule type" value="Genomic_DNA"/>
</dbReference>
<keyword evidence="2" id="KW-0812">Transmembrane</keyword>
<organism evidence="6 7">
    <name type="scientific">Haemophilus ducreyi</name>
    <dbReference type="NCBI Taxonomy" id="730"/>
    <lineage>
        <taxon>Bacteria</taxon>
        <taxon>Pseudomonadati</taxon>
        <taxon>Pseudomonadota</taxon>
        <taxon>Gammaproteobacteria</taxon>
        <taxon>Pasteurellales</taxon>
        <taxon>Pasteurellaceae</taxon>
        <taxon>Haemophilus</taxon>
    </lineage>
</organism>
<dbReference type="Pfam" id="PF01098">
    <property type="entry name" value="FTSW_RODA_SPOVE"/>
    <property type="match status" value="1"/>
</dbReference>
<keyword evidence="3" id="KW-0133">Cell shape</keyword>
<evidence type="ECO:0000256" key="1">
    <source>
        <dbReference type="ARBA" id="ARBA00004141"/>
    </source>
</evidence>
<proteinExistence type="predicted"/>